<keyword evidence="2" id="KW-1185">Reference proteome</keyword>
<evidence type="ECO:0000313" key="2">
    <source>
        <dbReference type="Proteomes" id="UP000005324"/>
    </source>
</evidence>
<dbReference type="Proteomes" id="UP000005324">
    <property type="component" value="Unassembled WGS sequence"/>
</dbReference>
<dbReference type="EMBL" id="ADVL01000661">
    <property type="protein sequence ID" value="EFH10476.1"/>
    <property type="molecule type" value="Genomic_DNA"/>
</dbReference>
<dbReference type="HOGENOM" id="CLU_3316218_0_0_5"/>
<dbReference type="AlphaFoldDB" id="D5RQF0"/>
<gene>
    <name evidence="1" type="ORF">HMPREF0731_3312</name>
</gene>
<proteinExistence type="predicted"/>
<organism evidence="1 2">
    <name type="scientific">Pseudoroseomonas cervicalis ATCC 49957</name>
    <dbReference type="NCBI Taxonomy" id="525371"/>
    <lineage>
        <taxon>Bacteria</taxon>
        <taxon>Pseudomonadati</taxon>
        <taxon>Pseudomonadota</taxon>
        <taxon>Alphaproteobacteria</taxon>
        <taxon>Acetobacterales</taxon>
        <taxon>Roseomonadaceae</taxon>
        <taxon>Roseomonas</taxon>
    </lineage>
</organism>
<evidence type="ECO:0000313" key="1">
    <source>
        <dbReference type="EMBL" id="EFH10476.1"/>
    </source>
</evidence>
<sequence length="39" mass="4103">MQGGTGGMSEEMAGRHEILLTLVAAGAARPPPLNVWVKR</sequence>
<reference evidence="1 2" key="1">
    <citation type="submission" date="2010-04" db="EMBL/GenBank/DDBJ databases">
        <authorList>
            <person name="Qin X."/>
            <person name="Bachman B."/>
            <person name="Battles P."/>
            <person name="Bell A."/>
            <person name="Bess C."/>
            <person name="Bickham C."/>
            <person name="Chaboub L."/>
            <person name="Chen D."/>
            <person name="Coyle M."/>
            <person name="Deiros D.R."/>
            <person name="Dinh H."/>
            <person name="Forbes L."/>
            <person name="Fowler G."/>
            <person name="Francisco L."/>
            <person name="Fu Q."/>
            <person name="Gubbala S."/>
            <person name="Hale W."/>
            <person name="Han Y."/>
            <person name="Hemphill L."/>
            <person name="Highlander S.K."/>
            <person name="Hirani K."/>
            <person name="Hogues M."/>
            <person name="Jackson L."/>
            <person name="Jakkamsetti A."/>
            <person name="Javaid M."/>
            <person name="Jiang H."/>
            <person name="Korchina V."/>
            <person name="Kovar C."/>
            <person name="Lara F."/>
            <person name="Lee S."/>
            <person name="Mata R."/>
            <person name="Mathew T."/>
            <person name="Moen C."/>
            <person name="Morales K."/>
            <person name="Munidasa M."/>
            <person name="Nazareth L."/>
            <person name="Ngo R."/>
            <person name="Nguyen L."/>
            <person name="Okwuonu G."/>
            <person name="Ongeri F."/>
            <person name="Patil S."/>
            <person name="Petrosino J."/>
            <person name="Pham C."/>
            <person name="Pham P."/>
            <person name="Pu L.-L."/>
            <person name="Puazo M."/>
            <person name="Raj R."/>
            <person name="Reid J."/>
            <person name="Rouhana J."/>
            <person name="Saada N."/>
            <person name="Shang Y."/>
            <person name="Simmons D."/>
            <person name="Thornton R."/>
            <person name="Warren J."/>
            <person name="Weissenberger G."/>
            <person name="Zhang J."/>
            <person name="Zhang L."/>
            <person name="Zhou C."/>
            <person name="Zhu D."/>
            <person name="Muzny D."/>
            <person name="Worley K."/>
            <person name="Gibbs R."/>
        </authorList>
    </citation>
    <scope>NUCLEOTIDE SEQUENCE [LARGE SCALE GENOMIC DNA]</scope>
    <source>
        <strain evidence="1 2">ATCC 49957</strain>
    </source>
</reference>
<protein>
    <submittedName>
        <fullName evidence="1">Uncharacterized protein</fullName>
    </submittedName>
</protein>
<name>D5RQF0_9PROT</name>
<accession>D5RQF0</accession>
<comment type="caution">
    <text evidence="1">The sequence shown here is derived from an EMBL/GenBank/DDBJ whole genome shotgun (WGS) entry which is preliminary data.</text>
</comment>